<evidence type="ECO:0000313" key="2">
    <source>
        <dbReference type="Proteomes" id="UP000051952"/>
    </source>
</evidence>
<accession>A0A0S4JGJ8</accession>
<evidence type="ECO:0000313" key="1">
    <source>
        <dbReference type="EMBL" id="CUG88107.1"/>
    </source>
</evidence>
<organism evidence="1 2">
    <name type="scientific">Bodo saltans</name>
    <name type="common">Flagellated protozoan</name>
    <dbReference type="NCBI Taxonomy" id="75058"/>
    <lineage>
        <taxon>Eukaryota</taxon>
        <taxon>Discoba</taxon>
        <taxon>Euglenozoa</taxon>
        <taxon>Kinetoplastea</taxon>
        <taxon>Metakinetoplastina</taxon>
        <taxon>Eubodonida</taxon>
        <taxon>Bodonidae</taxon>
        <taxon>Bodo</taxon>
    </lineage>
</organism>
<gene>
    <name evidence="1" type="ORF">BSAL_13730</name>
</gene>
<sequence length="141" mass="16402">MILFRSALPIKRLLIPKISARVLFFFVVLLHCKVIGGKGGGEAVCTFFCLFDWLPPAKFTEMPSVFEYFLRKMFLLIWTSHHPERTDCFHCFVSHPRWKMSYCETIDLMRVIVIAQTVLFFFQRSSSGTSALREPAYLDLP</sequence>
<dbReference type="AlphaFoldDB" id="A0A0S4JGJ8"/>
<reference evidence="2" key="1">
    <citation type="submission" date="2015-09" db="EMBL/GenBank/DDBJ databases">
        <authorList>
            <consortium name="Pathogen Informatics"/>
        </authorList>
    </citation>
    <scope>NUCLEOTIDE SEQUENCE [LARGE SCALE GENOMIC DNA]</scope>
    <source>
        <strain evidence="2">Lake Konstanz</strain>
    </source>
</reference>
<dbReference type="Proteomes" id="UP000051952">
    <property type="component" value="Unassembled WGS sequence"/>
</dbReference>
<protein>
    <submittedName>
        <fullName evidence="1">Uncharacterized protein</fullName>
    </submittedName>
</protein>
<name>A0A0S4JGJ8_BODSA</name>
<dbReference type="EMBL" id="CYKH01001617">
    <property type="protein sequence ID" value="CUG88107.1"/>
    <property type="molecule type" value="Genomic_DNA"/>
</dbReference>
<proteinExistence type="predicted"/>
<keyword evidence="2" id="KW-1185">Reference proteome</keyword>
<dbReference type="VEuPathDB" id="TriTrypDB:BSAL_13730"/>